<protein>
    <recommendedName>
        <fullName evidence="1">non-specific serine/threonine protein kinase</fullName>
        <ecNumber evidence="1">2.7.11.1</ecNumber>
    </recommendedName>
</protein>
<dbReference type="OrthoDB" id="8693905at2759"/>
<dbReference type="Gene3D" id="3.30.200.20">
    <property type="entry name" value="Phosphorylase Kinase, domain 1"/>
    <property type="match status" value="1"/>
</dbReference>
<keyword evidence="2" id="KW-0723">Serine/threonine-protein kinase</keyword>
<proteinExistence type="predicted"/>
<dbReference type="GO" id="GO:0004674">
    <property type="term" value="F:protein serine/threonine kinase activity"/>
    <property type="evidence" value="ECO:0007669"/>
    <property type="project" value="UniProtKB-KW"/>
</dbReference>
<dbReference type="VEuPathDB" id="FungiDB:TRICI_005817"/>
<evidence type="ECO:0000313" key="13">
    <source>
        <dbReference type="Proteomes" id="UP000761534"/>
    </source>
</evidence>
<evidence type="ECO:0000256" key="2">
    <source>
        <dbReference type="ARBA" id="ARBA00022527"/>
    </source>
</evidence>
<feature type="region of interest" description="Disordered" evidence="10">
    <location>
        <begin position="1"/>
        <end position="35"/>
    </location>
</feature>
<dbReference type="AlphaFoldDB" id="A0A642UPT6"/>
<dbReference type="GO" id="GO:0005737">
    <property type="term" value="C:cytoplasm"/>
    <property type="evidence" value="ECO:0007669"/>
    <property type="project" value="TreeGrafter"/>
</dbReference>
<organism evidence="12 13">
    <name type="scientific">Trichomonascus ciferrii</name>
    <dbReference type="NCBI Taxonomy" id="44093"/>
    <lineage>
        <taxon>Eukaryota</taxon>
        <taxon>Fungi</taxon>
        <taxon>Dikarya</taxon>
        <taxon>Ascomycota</taxon>
        <taxon>Saccharomycotina</taxon>
        <taxon>Dipodascomycetes</taxon>
        <taxon>Dipodascales</taxon>
        <taxon>Trichomonascaceae</taxon>
        <taxon>Trichomonascus</taxon>
        <taxon>Trichomonascus ciferrii complex</taxon>
    </lineage>
</organism>
<feature type="binding site" evidence="9">
    <location>
        <position position="71"/>
    </location>
    <ligand>
        <name>ATP</name>
        <dbReference type="ChEBI" id="CHEBI:30616"/>
    </ligand>
</feature>
<dbReference type="PANTHER" id="PTHR24361:SF433">
    <property type="entry name" value="PROTEIN KINASE DOMAIN-CONTAINING PROTEIN"/>
    <property type="match status" value="1"/>
</dbReference>
<dbReference type="Proteomes" id="UP000761534">
    <property type="component" value="Unassembled WGS sequence"/>
</dbReference>
<gene>
    <name evidence="12" type="ORF">TRICI_005817</name>
</gene>
<evidence type="ECO:0000256" key="9">
    <source>
        <dbReference type="PROSITE-ProRule" id="PRU10141"/>
    </source>
</evidence>
<evidence type="ECO:0000313" key="12">
    <source>
        <dbReference type="EMBL" id="KAA8902893.1"/>
    </source>
</evidence>
<evidence type="ECO:0000256" key="8">
    <source>
        <dbReference type="ARBA" id="ARBA00048679"/>
    </source>
</evidence>
<dbReference type="InterPro" id="IPR011009">
    <property type="entry name" value="Kinase-like_dom_sf"/>
</dbReference>
<evidence type="ECO:0000256" key="5">
    <source>
        <dbReference type="ARBA" id="ARBA00022777"/>
    </source>
</evidence>
<evidence type="ECO:0000256" key="4">
    <source>
        <dbReference type="ARBA" id="ARBA00022741"/>
    </source>
</evidence>
<dbReference type="InterPro" id="IPR017441">
    <property type="entry name" value="Protein_kinase_ATP_BS"/>
</dbReference>
<evidence type="ECO:0000256" key="7">
    <source>
        <dbReference type="ARBA" id="ARBA00047899"/>
    </source>
</evidence>
<dbReference type="PROSITE" id="PS50011">
    <property type="entry name" value="PROTEIN_KINASE_DOM"/>
    <property type="match status" value="1"/>
</dbReference>
<dbReference type="EC" id="2.7.11.1" evidence="1"/>
<keyword evidence="3" id="KW-0808">Transferase</keyword>
<dbReference type="PANTHER" id="PTHR24361">
    <property type="entry name" value="MITOGEN-ACTIVATED KINASE KINASE KINASE"/>
    <property type="match status" value="1"/>
</dbReference>
<keyword evidence="13" id="KW-1185">Reference proteome</keyword>
<accession>A0A642UPT6</accession>
<name>A0A642UPT6_9ASCO</name>
<evidence type="ECO:0000259" key="11">
    <source>
        <dbReference type="PROSITE" id="PS50011"/>
    </source>
</evidence>
<evidence type="ECO:0000256" key="6">
    <source>
        <dbReference type="ARBA" id="ARBA00022840"/>
    </source>
</evidence>
<comment type="catalytic activity">
    <reaction evidence="8">
        <text>L-seryl-[protein] + ATP = O-phospho-L-seryl-[protein] + ADP + H(+)</text>
        <dbReference type="Rhea" id="RHEA:17989"/>
        <dbReference type="Rhea" id="RHEA-COMP:9863"/>
        <dbReference type="Rhea" id="RHEA-COMP:11604"/>
        <dbReference type="ChEBI" id="CHEBI:15378"/>
        <dbReference type="ChEBI" id="CHEBI:29999"/>
        <dbReference type="ChEBI" id="CHEBI:30616"/>
        <dbReference type="ChEBI" id="CHEBI:83421"/>
        <dbReference type="ChEBI" id="CHEBI:456216"/>
        <dbReference type="EC" id="2.7.11.1"/>
    </reaction>
</comment>
<keyword evidence="4 9" id="KW-0547">Nucleotide-binding</keyword>
<dbReference type="SUPFAM" id="SSF56112">
    <property type="entry name" value="Protein kinase-like (PK-like)"/>
    <property type="match status" value="1"/>
</dbReference>
<dbReference type="InterPro" id="IPR053235">
    <property type="entry name" value="Ser_Thr_kinase"/>
</dbReference>
<sequence>MEENGQPQPSTPRKTRIGSQNVVSSTPSQRLSKHAVDPLSNYSLGDCLGKGAHASVFRGLNLATGETVAVKQIQLANMPKADLETIMLEIDLLKNLNHPNIVKYHGFVKTPDTLSIILE</sequence>
<reference evidence="12" key="1">
    <citation type="journal article" date="2019" name="G3 (Bethesda)">
        <title>Genome Assemblies of Two Rare Opportunistic Yeast Pathogens: Diutina rugosa (syn. Candida rugosa) and Trichomonascus ciferrii (syn. Candida ciferrii).</title>
        <authorList>
            <person name="Mixao V."/>
            <person name="Saus E."/>
            <person name="Hansen A.P."/>
            <person name="Lass-Florl C."/>
            <person name="Gabaldon T."/>
        </authorList>
    </citation>
    <scope>NUCLEOTIDE SEQUENCE</scope>
    <source>
        <strain evidence="12">CBS 4856</strain>
    </source>
</reference>
<evidence type="ECO:0000256" key="3">
    <source>
        <dbReference type="ARBA" id="ARBA00022679"/>
    </source>
</evidence>
<feature type="domain" description="Protein kinase" evidence="11">
    <location>
        <begin position="42"/>
        <end position="119"/>
    </location>
</feature>
<comment type="catalytic activity">
    <reaction evidence="7">
        <text>L-threonyl-[protein] + ATP = O-phospho-L-threonyl-[protein] + ADP + H(+)</text>
        <dbReference type="Rhea" id="RHEA:46608"/>
        <dbReference type="Rhea" id="RHEA-COMP:11060"/>
        <dbReference type="Rhea" id="RHEA-COMP:11605"/>
        <dbReference type="ChEBI" id="CHEBI:15378"/>
        <dbReference type="ChEBI" id="CHEBI:30013"/>
        <dbReference type="ChEBI" id="CHEBI:30616"/>
        <dbReference type="ChEBI" id="CHEBI:61977"/>
        <dbReference type="ChEBI" id="CHEBI:456216"/>
        <dbReference type="EC" id="2.7.11.1"/>
    </reaction>
</comment>
<dbReference type="GO" id="GO:0005524">
    <property type="term" value="F:ATP binding"/>
    <property type="evidence" value="ECO:0007669"/>
    <property type="project" value="UniProtKB-UniRule"/>
</dbReference>
<dbReference type="InterPro" id="IPR000719">
    <property type="entry name" value="Prot_kinase_dom"/>
</dbReference>
<dbReference type="PROSITE" id="PS00107">
    <property type="entry name" value="PROTEIN_KINASE_ATP"/>
    <property type="match status" value="1"/>
</dbReference>
<evidence type="ECO:0000256" key="1">
    <source>
        <dbReference type="ARBA" id="ARBA00012513"/>
    </source>
</evidence>
<evidence type="ECO:0000256" key="10">
    <source>
        <dbReference type="SAM" id="MobiDB-lite"/>
    </source>
</evidence>
<dbReference type="Pfam" id="PF00069">
    <property type="entry name" value="Pkinase"/>
    <property type="match status" value="1"/>
</dbReference>
<keyword evidence="5" id="KW-0418">Kinase</keyword>
<keyword evidence="6 9" id="KW-0067">ATP-binding</keyword>
<feature type="compositionally biased region" description="Polar residues" evidence="10">
    <location>
        <begin position="1"/>
        <end position="30"/>
    </location>
</feature>
<comment type="caution">
    <text evidence="12">The sequence shown here is derived from an EMBL/GenBank/DDBJ whole genome shotgun (WGS) entry which is preliminary data.</text>
</comment>
<dbReference type="EMBL" id="SWFS01000456">
    <property type="protein sequence ID" value="KAA8902893.1"/>
    <property type="molecule type" value="Genomic_DNA"/>
</dbReference>